<proteinExistence type="predicted"/>
<keyword evidence="3" id="KW-1185">Reference proteome</keyword>
<dbReference type="InterPro" id="IPR029052">
    <property type="entry name" value="Metallo-depent_PP-like"/>
</dbReference>
<name>A0A1H7RW55_STIAU</name>
<dbReference type="AlphaFoldDB" id="A0A1H7RW55"/>
<dbReference type="Proteomes" id="UP000182719">
    <property type="component" value="Unassembled WGS sequence"/>
</dbReference>
<evidence type="ECO:0000313" key="3">
    <source>
        <dbReference type="Proteomes" id="UP000182719"/>
    </source>
</evidence>
<evidence type="ECO:0008006" key="4">
    <source>
        <dbReference type="Google" id="ProtNLM"/>
    </source>
</evidence>
<dbReference type="Gene3D" id="3.60.21.10">
    <property type="match status" value="1"/>
</dbReference>
<accession>A0A1H7RW55</accession>
<gene>
    <name evidence="2" type="ORF">SAMN05444354_107209</name>
</gene>
<dbReference type="RefSeq" id="WP_245768614.1">
    <property type="nucleotide sequence ID" value="NZ_FOAP01000007.1"/>
</dbReference>
<keyword evidence="1" id="KW-0175">Coiled coil</keyword>
<dbReference type="GO" id="GO:0009166">
    <property type="term" value="P:nucleotide catabolic process"/>
    <property type="evidence" value="ECO:0007669"/>
    <property type="project" value="InterPro"/>
</dbReference>
<evidence type="ECO:0000313" key="2">
    <source>
        <dbReference type="EMBL" id="SEL64396.1"/>
    </source>
</evidence>
<organism evidence="2 3">
    <name type="scientific">Stigmatella aurantiaca</name>
    <dbReference type="NCBI Taxonomy" id="41"/>
    <lineage>
        <taxon>Bacteria</taxon>
        <taxon>Pseudomonadati</taxon>
        <taxon>Myxococcota</taxon>
        <taxon>Myxococcia</taxon>
        <taxon>Myxococcales</taxon>
        <taxon>Cystobacterineae</taxon>
        <taxon>Archangiaceae</taxon>
        <taxon>Stigmatella</taxon>
    </lineage>
</organism>
<dbReference type="SUPFAM" id="SSF56300">
    <property type="entry name" value="Metallo-dependent phosphatases"/>
    <property type="match status" value="1"/>
</dbReference>
<feature type="coiled-coil region" evidence="1">
    <location>
        <begin position="217"/>
        <end position="267"/>
    </location>
</feature>
<dbReference type="GO" id="GO:0016787">
    <property type="term" value="F:hydrolase activity"/>
    <property type="evidence" value="ECO:0007669"/>
    <property type="project" value="InterPro"/>
</dbReference>
<dbReference type="PANTHER" id="PTHR11575:SF24">
    <property type="entry name" value="5'-NUCLEOTIDASE"/>
    <property type="match status" value="1"/>
</dbReference>
<dbReference type="EMBL" id="FOAP01000007">
    <property type="protein sequence ID" value="SEL64396.1"/>
    <property type="molecule type" value="Genomic_DNA"/>
</dbReference>
<dbReference type="PANTHER" id="PTHR11575">
    <property type="entry name" value="5'-NUCLEOTIDASE-RELATED"/>
    <property type="match status" value="1"/>
</dbReference>
<evidence type="ECO:0000256" key="1">
    <source>
        <dbReference type="SAM" id="Coils"/>
    </source>
</evidence>
<protein>
    <recommendedName>
        <fullName evidence="4">5'-nucleotidase</fullName>
    </recommendedName>
</protein>
<sequence>MAIGEERAKGVPVLVLDAGNALFRSPVSSGDPGDKARAELLLEQMDAMGTAAMAVGARDLPLGVEWLRKQAREKKLKLLSANLVDKDGKAVFPASTVLTAGKLKVGIIGASPEGDLQTAQGKPALPAVLAEAKRLREKDKVDVVVVLAALPYDASRRLAQGGEGVDFVVQSHEGRGPGIAQKEGLATLVPPGERGRQLARLELTVDGKGAFTDAATAQRDQESLKMIEANIARTKERLGATKDETVRKALEETLATFETRRAALKKSVQTGATGAGRTHLLSYKQLGTDVPSDPAVQKLVERIEPPGSAHH</sequence>
<dbReference type="InterPro" id="IPR006179">
    <property type="entry name" value="5_nucleotidase/apyrase"/>
</dbReference>
<reference evidence="3" key="1">
    <citation type="submission" date="2016-10" db="EMBL/GenBank/DDBJ databases">
        <authorList>
            <person name="Varghese N."/>
            <person name="Submissions S."/>
        </authorList>
    </citation>
    <scope>NUCLEOTIDE SEQUENCE [LARGE SCALE GENOMIC DNA]</scope>
    <source>
        <strain evidence="3">DSM 17044</strain>
    </source>
</reference>